<dbReference type="Proteomes" id="UP001501803">
    <property type="component" value="Unassembled WGS sequence"/>
</dbReference>
<sequence>MNERTTYRAVLLGPNPIGAGEPVELKFVDGKHQDTIVVSVEEDGETITRTYRKGAETAEPIPYRFVDEEDSGPPNVQN</sequence>
<accession>A0ABP7KWB1</accession>
<name>A0ABP7KWB1_9MICO</name>
<dbReference type="RefSeq" id="WP_345068745.1">
    <property type="nucleotide sequence ID" value="NZ_BAABCN010000012.1"/>
</dbReference>
<evidence type="ECO:0000256" key="1">
    <source>
        <dbReference type="SAM" id="MobiDB-lite"/>
    </source>
</evidence>
<protein>
    <submittedName>
        <fullName evidence="2">Uncharacterized protein</fullName>
    </submittedName>
</protein>
<keyword evidence="3" id="KW-1185">Reference proteome</keyword>
<evidence type="ECO:0000313" key="2">
    <source>
        <dbReference type="EMBL" id="GAA3888780.1"/>
    </source>
</evidence>
<organism evidence="2 3">
    <name type="scientific">Leifsonia kafniensis</name>
    <dbReference type="NCBI Taxonomy" id="475957"/>
    <lineage>
        <taxon>Bacteria</taxon>
        <taxon>Bacillati</taxon>
        <taxon>Actinomycetota</taxon>
        <taxon>Actinomycetes</taxon>
        <taxon>Micrococcales</taxon>
        <taxon>Microbacteriaceae</taxon>
        <taxon>Leifsonia</taxon>
    </lineage>
</organism>
<feature type="region of interest" description="Disordered" evidence="1">
    <location>
        <begin position="59"/>
        <end position="78"/>
    </location>
</feature>
<dbReference type="EMBL" id="BAABCN010000012">
    <property type="protein sequence ID" value="GAA3888780.1"/>
    <property type="molecule type" value="Genomic_DNA"/>
</dbReference>
<proteinExistence type="predicted"/>
<gene>
    <name evidence="2" type="ORF">GCM10022381_33290</name>
</gene>
<evidence type="ECO:0000313" key="3">
    <source>
        <dbReference type="Proteomes" id="UP001501803"/>
    </source>
</evidence>
<comment type="caution">
    <text evidence="2">The sequence shown here is derived from an EMBL/GenBank/DDBJ whole genome shotgun (WGS) entry which is preliminary data.</text>
</comment>
<reference evidence="3" key="1">
    <citation type="journal article" date="2019" name="Int. J. Syst. Evol. Microbiol.">
        <title>The Global Catalogue of Microorganisms (GCM) 10K type strain sequencing project: providing services to taxonomists for standard genome sequencing and annotation.</title>
        <authorList>
            <consortium name="The Broad Institute Genomics Platform"/>
            <consortium name="The Broad Institute Genome Sequencing Center for Infectious Disease"/>
            <person name="Wu L."/>
            <person name="Ma J."/>
        </authorList>
    </citation>
    <scope>NUCLEOTIDE SEQUENCE [LARGE SCALE GENOMIC DNA]</scope>
    <source>
        <strain evidence="3">JCM 17021</strain>
    </source>
</reference>